<keyword evidence="1" id="KW-0677">Repeat</keyword>
<dbReference type="AlphaFoldDB" id="A0AAN8V242"/>
<dbReference type="EMBL" id="JBAMMX010000018">
    <property type="protein sequence ID" value="KAK6923479.1"/>
    <property type="molecule type" value="Genomic_DNA"/>
</dbReference>
<dbReference type="InterPro" id="IPR002885">
    <property type="entry name" value="PPR_rpt"/>
</dbReference>
<dbReference type="PROSITE" id="PS51375">
    <property type="entry name" value="PPR"/>
    <property type="match status" value="1"/>
</dbReference>
<sequence>MNEVYKLHSQLIKSGLHHDPLSLRRLLFLACSASGSASYASSLLLSSQSPDTVSWNTVIRFLSHSAPSRSVSLFYHMRSNSISLDHFTFPFVLKSCSHLHLDRRDLHSLILKLGFDSDVYVQNSLISFYGSCGFLDFALKIFEEMPQRDLVSWSSMISCLVNNGFAFQALNTFRQMQVDGNVKPDEVTVVKVISAVSRLGALELGRWVHTFVRRNGLRITVKLGTALIDMYSRSPNVSMPLAPGEGVEGVQEEGIVKGESMTDF</sequence>
<gene>
    <name evidence="3" type="ORF">RJ641_011783</name>
</gene>
<feature type="repeat" description="PPR" evidence="2">
    <location>
        <begin position="118"/>
        <end position="152"/>
    </location>
</feature>
<name>A0AAN8V242_9MAGN</name>
<protein>
    <submittedName>
        <fullName evidence="3">Pentatricopeptide repeat</fullName>
    </submittedName>
</protein>
<evidence type="ECO:0000313" key="4">
    <source>
        <dbReference type="Proteomes" id="UP001370490"/>
    </source>
</evidence>
<dbReference type="NCBIfam" id="TIGR00756">
    <property type="entry name" value="PPR"/>
    <property type="match status" value="2"/>
</dbReference>
<dbReference type="FunFam" id="1.25.40.10:FF:000427">
    <property type="entry name" value="Pentatricopeptide repeat-containing protein chloroplastic"/>
    <property type="match status" value="1"/>
</dbReference>
<dbReference type="PANTHER" id="PTHR47926">
    <property type="entry name" value="PENTATRICOPEPTIDE REPEAT-CONTAINING PROTEIN"/>
    <property type="match status" value="1"/>
</dbReference>
<evidence type="ECO:0000313" key="3">
    <source>
        <dbReference type="EMBL" id="KAK6923479.1"/>
    </source>
</evidence>
<dbReference type="Pfam" id="PF01535">
    <property type="entry name" value="PPR"/>
    <property type="match status" value="2"/>
</dbReference>
<evidence type="ECO:0000256" key="2">
    <source>
        <dbReference type="PROSITE-ProRule" id="PRU00708"/>
    </source>
</evidence>
<organism evidence="3 4">
    <name type="scientific">Dillenia turbinata</name>
    <dbReference type="NCBI Taxonomy" id="194707"/>
    <lineage>
        <taxon>Eukaryota</taxon>
        <taxon>Viridiplantae</taxon>
        <taxon>Streptophyta</taxon>
        <taxon>Embryophyta</taxon>
        <taxon>Tracheophyta</taxon>
        <taxon>Spermatophyta</taxon>
        <taxon>Magnoliopsida</taxon>
        <taxon>eudicotyledons</taxon>
        <taxon>Gunneridae</taxon>
        <taxon>Pentapetalae</taxon>
        <taxon>Dilleniales</taxon>
        <taxon>Dilleniaceae</taxon>
        <taxon>Dillenia</taxon>
    </lineage>
</organism>
<dbReference type="InterPro" id="IPR046960">
    <property type="entry name" value="PPR_At4g14850-like_plant"/>
</dbReference>
<dbReference type="Gene3D" id="1.25.40.10">
    <property type="entry name" value="Tetratricopeptide repeat domain"/>
    <property type="match status" value="1"/>
</dbReference>
<dbReference type="InterPro" id="IPR011990">
    <property type="entry name" value="TPR-like_helical_dom_sf"/>
</dbReference>
<reference evidence="3 4" key="1">
    <citation type="submission" date="2023-12" db="EMBL/GenBank/DDBJ databases">
        <title>A high-quality genome assembly for Dillenia turbinata (Dilleniales).</title>
        <authorList>
            <person name="Chanderbali A."/>
        </authorList>
    </citation>
    <scope>NUCLEOTIDE SEQUENCE [LARGE SCALE GENOMIC DNA]</scope>
    <source>
        <strain evidence="3">LSX21</strain>
        <tissue evidence="3">Leaf</tissue>
    </source>
</reference>
<accession>A0AAN8V242</accession>
<dbReference type="Proteomes" id="UP001370490">
    <property type="component" value="Unassembled WGS sequence"/>
</dbReference>
<evidence type="ECO:0000256" key="1">
    <source>
        <dbReference type="ARBA" id="ARBA00022737"/>
    </source>
</evidence>
<dbReference type="PANTHER" id="PTHR47926:SF507">
    <property type="entry name" value="DYW DOMAIN-CONTAINING PROTEIN"/>
    <property type="match status" value="1"/>
</dbReference>
<comment type="caution">
    <text evidence="3">The sequence shown here is derived from an EMBL/GenBank/DDBJ whole genome shotgun (WGS) entry which is preliminary data.</text>
</comment>
<keyword evidence="4" id="KW-1185">Reference proteome</keyword>
<dbReference type="GO" id="GO:0003723">
    <property type="term" value="F:RNA binding"/>
    <property type="evidence" value="ECO:0007669"/>
    <property type="project" value="InterPro"/>
</dbReference>
<proteinExistence type="predicted"/>
<dbReference type="GO" id="GO:0009451">
    <property type="term" value="P:RNA modification"/>
    <property type="evidence" value="ECO:0007669"/>
    <property type="project" value="InterPro"/>
</dbReference>